<keyword evidence="4" id="KW-0378">Hydrolase</keyword>
<comment type="caution">
    <text evidence="9">The sequence shown here is derived from an EMBL/GenBank/DDBJ whole genome shotgun (WGS) entry which is preliminary data.</text>
</comment>
<evidence type="ECO:0000256" key="2">
    <source>
        <dbReference type="ARBA" id="ARBA00007401"/>
    </source>
</evidence>
<dbReference type="InterPro" id="IPR008979">
    <property type="entry name" value="Galactose-bd-like_sf"/>
</dbReference>
<sequence>MTTPAPSAPASAPAAVASVEDEITSFSPGSGRRVAPRAHLRSSAPAIDLSGQWAFCFSPDAASAPGGAEAEDFDDSGWDRIPVPSHWVLEGDGEYGRPAYTNVQFPFPVDVPHVPDENPTGDYRVVFTLSERAEGERTILRLLGAESLAIVSVNGERAGVVRGSRLTQELDITALTREGENLLHVRVHQFSAHSYLEDQDQWWLPGIFREVEVLTRPGGGIDDVWLRADVDPATLQGTLLPEIRAEASAFPITVEIEELGLAHVFDSAADVGPIPVGEVEPWSADVPRLYAVQVRGAAETIELRAGFRRVEIVGHEWRVNGRKLRLRGVNRHEFDPLHGRVFDREQAREGLLMMKRSNINAVRTAHYPPHPELLELTDEIGLWVIDECDLETHGFELGGWIDNPTDDPRWRDALLDRVERFFERDKNHPSVICWSLGNESHTGRNLAAMAAWLHHRDPERPVHYEGDYEGRYTDLVSRMYATVEEMREMAAGILQEQTNSPGRNAVLAQRPMMLCEYVHAMGNGPGGIEEYERVFEEEPQWHGGFVWEWRDHGLLSRTADGTEFSAYGGDFGEPLHDGSFVCDGMVMSDGTPSPALAEYKAVVSPIALEIADAASRTEAAGGAAADAPAVLRVGNRRHAGDTSDLRFLVIDEADGREIARTVLEVPPVGPGESVEVELPQLPDAEQVPVGAELWRTVRAELAADAPWAQAGHEIVTAQQQLRPARGGLRLGAPSPSASRPAPVREGDVIRLGDAVFDARTGDLRSLGDLDLAGPVLTLWRAPIENDVWADSPSLIVADPTTTHGRGAPAPSTAQMWRDQGLDRMQRRVVEVREEGSALVVRHRCAPAASRSAVEVELRWTMEGDGLRLEASANPSNGWTGTWPRIGLRFTLPAAVGRAEWFGTGPQENYSDSRAAARVGRFQAELEELTVPYAVPQESGHRADLRELLLPEISLAVRTAVVGGKRPGFSLRAHDEHEVTAAAHPHELGEPRAAHLYLDAGQHGLGTRSCGPDVRPEHQLRPCAAQWSVRLSRQ</sequence>
<dbReference type="SUPFAM" id="SSF74650">
    <property type="entry name" value="Galactose mutarotase-like"/>
    <property type="match status" value="1"/>
</dbReference>
<dbReference type="Gene3D" id="2.60.40.10">
    <property type="entry name" value="Immunoglobulins"/>
    <property type="match status" value="2"/>
</dbReference>
<feature type="domain" description="Beta galactosidase small chain/" evidence="8">
    <location>
        <begin position="748"/>
        <end position="1031"/>
    </location>
</feature>
<dbReference type="SMART" id="SM01038">
    <property type="entry name" value="Bgal_small_N"/>
    <property type="match status" value="1"/>
</dbReference>
<dbReference type="Gene3D" id="2.70.98.10">
    <property type="match status" value="1"/>
</dbReference>
<dbReference type="Proteomes" id="UP001203761">
    <property type="component" value="Unassembled WGS sequence"/>
</dbReference>
<dbReference type="SUPFAM" id="SSF49303">
    <property type="entry name" value="beta-Galactosidase/glucuronidase domain"/>
    <property type="match status" value="2"/>
</dbReference>
<dbReference type="Pfam" id="PF02836">
    <property type="entry name" value="Glyco_hydro_2_C"/>
    <property type="match status" value="1"/>
</dbReference>
<feature type="region of interest" description="Disordered" evidence="7">
    <location>
        <begin position="1"/>
        <end position="34"/>
    </location>
</feature>
<keyword evidence="10" id="KW-1185">Reference proteome</keyword>
<evidence type="ECO:0000313" key="9">
    <source>
        <dbReference type="EMBL" id="MCL6423077.1"/>
    </source>
</evidence>
<dbReference type="Pfam" id="PF02929">
    <property type="entry name" value="Bgal_small_N"/>
    <property type="match status" value="1"/>
</dbReference>
<dbReference type="InterPro" id="IPR011013">
    <property type="entry name" value="Gal_mutarotase_sf_dom"/>
</dbReference>
<dbReference type="InterPro" id="IPR013783">
    <property type="entry name" value="Ig-like_fold"/>
</dbReference>
<comment type="similarity">
    <text evidence="2">Belongs to the glycosyl hydrolase 2 family.</text>
</comment>
<dbReference type="PROSITE" id="PS00719">
    <property type="entry name" value="GLYCOSYL_HYDROL_F2_1"/>
    <property type="match status" value="1"/>
</dbReference>
<evidence type="ECO:0000256" key="5">
    <source>
        <dbReference type="ARBA" id="ARBA00023295"/>
    </source>
</evidence>
<dbReference type="SUPFAM" id="SSF49785">
    <property type="entry name" value="Galactose-binding domain-like"/>
    <property type="match status" value="1"/>
</dbReference>
<dbReference type="InterPro" id="IPR023230">
    <property type="entry name" value="Glyco_hydro_2_CS"/>
</dbReference>
<organism evidence="9 10">
    <name type="scientific">Brachybacterium equifaecis</name>
    <dbReference type="NCBI Taxonomy" id="2910770"/>
    <lineage>
        <taxon>Bacteria</taxon>
        <taxon>Bacillati</taxon>
        <taxon>Actinomycetota</taxon>
        <taxon>Actinomycetes</taxon>
        <taxon>Micrococcales</taxon>
        <taxon>Dermabacteraceae</taxon>
        <taxon>Brachybacterium</taxon>
    </lineage>
</organism>
<dbReference type="InterPro" id="IPR004199">
    <property type="entry name" value="B-gal_small/dom_5"/>
</dbReference>
<evidence type="ECO:0000256" key="7">
    <source>
        <dbReference type="SAM" id="MobiDB-lite"/>
    </source>
</evidence>
<proteinExistence type="inferred from homology"/>
<evidence type="ECO:0000313" key="10">
    <source>
        <dbReference type="Proteomes" id="UP001203761"/>
    </source>
</evidence>
<dbReference type="PRINTS" id="PR00132">
    <property type="entry name" value="GLHYDRLASE2"/>
</dbReference>
<accession>A0ABT0QZJ9</accession>
<evidence type="ECO:0000259" key="8">
    <source>
        <dbReference type="SMART" id="SM01038"/>
    </source>
</evidence>
<dbReference type="EC" id="3.2.1.23" evidence="3"/>
<evidence type="ECO:0000256" key="3">
    <source>
        <dbReference type="ARBA" id="ARBA00012756"/>
    </source>
</evidence>
<keyword evidence="5" id="KW-0326">Glycosidase</keyword>
<dbReference type="RefSeq" id="WP_249737171.1">
    <property type="nucleotide sequence ID" value="NZ_JAKNCJ010000002.1"/>
</dbReference>
<evidence type="ECO:0000256" key="1">
    <source>
        <dbReference type="ARBA" id="ARBA00001412"/>
    </source>
</evidence>
<dbReference type="Pfam" id="PF02837">
    <property type="entry name" value="Glyco_hydro_2_N"/>
    <property type="match status" value="1"/>
</dbReference>
<comment type="catalytic activity">
    <reaction evidence="1">
        <text>Hydrolysis of terminal non-reducing beta-D-galactose residues in beta-D-galactosides.</text>
        <dbReference type="EC" id="3.2.1.23"/>
    </reaction>
</comment>
<feature type="compositionally biased region" description="Low complexity" evidence="7">
    <location>
        <begin position="1"/>
        <end position="18"/>
    </location>
</feature>
<reference evidence="9" key="1">
    <citation type="submission" date="2022-02" db="EMBL/GenBank/DDBJ databases">
        <authorList>
            <person name="Lee M."/>
            <person name="Kim S.-J."/>
            <person name="Jung M.-Y."/>
        </authorList>
    </citation>
    <scope>NUCLEOTIDE SEQUENCE</scope>
    <source>
        <strain evidence="9">JHP9</strain>
    </source>
</reference>
<evidence type="ECO:0000256" key="4">
    <source>
        <dbReference type="ARBA" id="ARBA00022801"/>
    </source>
</evidence>
<dbReference type="InterPro" id="IPR032312">
    <property type="entry name" value="LacZ_4"/>
</dbReference>
<dbReference type="Gene3D" id="3.20.20.80">
    <property type="entry name" value="Glycosidases"/>
    <property type="match status" value="1"/>
</dbReference>
<evidence type="ECO:0000256" key="6">
    <source>
        <dbReference type="ARBA" id="ARBA00032230"/>
    </source>
</evidence>
<dbReference type="InterPro" id="IPR036156">
    <property type="entry name" value="Beta-gal/glucu_dom_sf"/>
</dbReference>
<dbReference type="EMBL" id="JAKNCJ010000002">
    <property type="protein sequence ID" value="MCL6423077.1"/>
    <property type="molecule type" value="Genomic_DNA"/>
</dbReference>
<dbReference type="Pfam" id="PF16353">
    <property type="entry name" value="LacZ_4"/>
    <property type="match status" value="1"/>
</dbReference>
<dbReference type="InterPro" id="IPR050347">
    <property type="entry name" value="Bact_Beta-galactosidase"/>
</dbReference>
<protein>
    <recommendedName>
        <fullName evidence="3">beta-galactosidase</fullName>
        <ecNumber evidence="3">3.2.1.23</ecNumber>
    </recommendedName>
    <alternativeName>
        <fullName evidence="6">Lactase</fullName>
    </alternativeName>
</protein>
<dbReference type="Gene3D" id="2.60.120.260">
    <property type="entry name" value="Galactose-binding domain-like"/>
    <property type="match status" value="1"/>
</dbReference>
<dbReference type="InterPro" id="IPR006104">
    <property type="entry name" value="Glyco_hydro_2_N"/>
</dbReference>
<dbReference type="PANTHER" id="PTHR46323">
    <property type="entry name" value="BETA-GALACTOSIDASE"/>
    <property type="match status" value="1"/>
</dbReference>
<dbReference type="InterPro" id="IPR017853">
    <property type="entry name" value="GH"/>
</dbReference>
<dbReference type="InterPro" id="IPR014718">
    <property type="entry name" value="GH-type_carb-bd"/>
</dbReference>
<dbReference type="InterPro" id="IPR006101">
    <property type="entry name" value="Glyco_hydro_2"/>
</dbReference>
<dbReference type="PANTHER" id="PTHR46323:SF2">
    <property type="entry name" value="BETA-GALACTOSIDASE"/>
    <property type="match status" value="1"/>
</dbReference>
<dbReference type="InterPro" id="IPR006103">
    <property type="entry name" value="Glyco_hydro_2_cat"/>
</dbReference>
<dbReference type="SUPFAM" id="SSF51445">
    <property type="entry name" value="(Trans)glycosidases"/>
    <property type="match status" value="1"/>
</dbReference>
<name>A0ABT0QZJ9_9MICO</name>
<gene>
    <name evidence="9" type="ORF">Bequi_06705</name>
</gene>